<feature type="compositionally biased region" description="Low complexity" evidence="1">
    <location>
        <begin position="134"/>
        <end position="156"/>
    </location>
</feature>
<accession>A0A8J4API5</accession>
<dbReference type="Proteomes" id="UP000747399">
    <property type="component" value="Unassembled WGS sequence"/>
</dbReference>
<dbReference type="PANTHER" id="PTHR31964:SF113">
    <property type="entry name" value="USPA DOMAIN-CONTAINING PROTEIN"/>
    <property type="match status" value="1"/>
</dbReference>
<dbReference type="PANTHER" id="PTHR31964">
    <property type="entry name" value="ADENINE NUCLEOTIDE ALPHA HYDROLASES-LIKE SUPERFAMILY PROTEIN"/>
    <property type="match status" value="1"/>
</dbReference>
<evidence type="ECO:0000313" key="4">
    <source>
        <dbReference type="Proteomes" id="UP000747399"/>
    </source>
</evidence>
<evidence type="ECO:0000313" key="3">
    <source>
        <dbReference type="EMBL" id="GIL45257.1"/>
    </source>
</evidence>
<reference evidence="3" key="1">
    <citation type="journal article" date="2021" name="Proc. Natl. Acad. Sci. U.S.A.">
        <title>Three genomes in the algal genus Volvox reveal the fate of a haploid sex-determining region after a transition to homothallism.</title>
        <authorList>
            <person name="Yamamoto K."/>
            <person name="Hamaji T."/>
            <person name="Kawai-Toyooka H."/>
            <person name="Matsuzaki R."/>
            <person name="Takahashi F."/>
            <person name="Nishimura Y."/>
            <person name="Kawachi M."/>
            <person name="Noguchi H."/>
            <person name="Minakuchi Y."/>
            <person name="Umen J.G."/>
            <person name="Toyoda A."/>
            <person name="Nozaki H."/>
        </authorList>
    </citation>
    <scope>NUCLEOTIDE SEQUENCE</scope>
    <source>
        <strain evidence="3">NIES-3780</strain>
    </source>
</reference>
<organism evidence="3 4">
    <name type="scientific">Volvox africanus</name>
    <dbReference type="NCBI Taxonomy" id="51714"/>
    <lineage>
        <taxon>Eukaryota</taxon>
        <taxon>Viridiplantae</taxon>
        <taxon>Chlorophyta</taxon>
        <taxon>core chlorophytes</taxon>
        <taxon>Chlorophyceae</taxon>
        <taxon>CS clade</taxon>
        <taxon>Chlamydomonadales</taxon>
        <taxon>Volvocaceae</taxon>
        <taxon>Volvox</taxon>
    </lineage>
</organism>
<protein>
    <recommendedName>
        <fullName evidence="2">UspA domain-containing protein</fullName>
    </recommendedName>
</protein>
<dbReference type="InterPro" id="IPR006016">
    <property type="entry name" value="UspA"/>
</dbReference>
<dbReference type="SUPFAM" id="SSF52402">
    <property type="entry name" value="Adenine nucleotide alpha hydrolases-like"/>
    <property type="match status" value="2"/>
</dbReference>
<dbReference type="EMBL" id="BNCO01000003">
    <property type="protein sequence ID" value="GIL45257.1"/>
    <property type="molecule type" value="Genomic_DNA"/>
</dbReference>
<keyword evidence="4" id="KW-1185">Reference proteome</keyword>
<dbReference type="Gene3D" id="3.40.50.12370">
    <property type="match status" value="1"/>
</dbReference>
<dbReference type="Gene3D" id="3.40.50.620">
    <property type="entry name" value="HUPs"/>
    <property type="match status" value="1"/>
</dbReference>
<dbReference type="InterPro" id="IPR014729">
    <property type="entry name" value="Rossmann-like_a/b/a_fold"/>
</dbReference>
<dbReference type="AlphaFoldDB" id="A0A8J4API5"/>
<proteinExistence type="predicted"/>
<evidence type="ECO:0000256" key="1">
    <source>
        <dbReference type="SAM" id="MobiDB-lite"/>
    </source>
</evidence>
<feature type="compositionally biased region" description="Polar residues" evidence="1">
    <location>
        <begin position="170"/>
        <end position="180"/>
    </location>
</feature>
<name>A0A8J4API5_9CHLO</name>
<comment type="caution">
    <text evidence="3">The sequence shown here is derived from an EMBL/GenBank/DDBJ whole genome shotgun (WGS) entry which is preliminary data.</text>
</comment>
<feature type="region of interest" description="Disordered" evidence="1">
    <location>
        <begin position="81"/>
        <end position="180"/>
    </location>
</feature>
<feature type="compositionally biased region" description="Low complexity" evidence="1">
    <location>
        <begin position="88"/>
        <end position="113"/>
    </location>
</feature>
<sequence length="585" mass="61178">MRSTLSLTGYQLIGTGDSAAAGGCWPRHRQNRPAALAAGPTATSAKGASAAAACLHGLQECHQMRPGRAAGRICPPLCAAKQGHRHSGNGSKTGDSSSSPSASSSRTASGPHLPQQPPSRPPIFTSGGVSGTGQSERAADAAAEAVVAEAAAQQRQQQHHQEKEQDPQQSRQPKLSNFRSNPRISDVLDAAAELDAAAAAMTASPAHGHVHVTHSIEELRTHPHEFTCKEPSTCGGTIVVALDDTDDAAAAVEWVAKNVYTPGADDLRVVHVVCDPRTLHWQTSLGTTASGRPISMSSLDLGLGPAVGGASYGGVEVNLQDYLSRLNTAAELVVQRRCARLRQQGIHYETDLPSLPAARSAAAIAETLLDVVRRHDAKLLVVASHGPGALAEFGSVSRFCYQHSNVPLLLIPSIEAQEAACAAATVVRPPESAAAPTAPAATATSVDVATEAAEILLVVNHLEELANVWQWVADNCAHKGDTLSIWHVAGPSVSGMPSLPIAIANQLRGRGLGNVSYRQLYSSTGDPQDLGGQICRLAASNPAVKLVVLLNYSRRGLLQEALHGSVASHLSRYCPRPLLLLQLPE</sequence>
<evidence type="ECO:0000259" key="2">
    <source>
        <dbReference type="Pfam" id="PF00582"/>
    </source>
</evidence>
<gene>
    <name evidence="3" type="ORF">Vafri_2547</name>
</gene>
<feature type="domain" description="UspA" evidence="2">
    <location>
        <begin position="364"/>
        <end position="412"/>
    </location>
</feature>
<dbReference type="Pfam" id="PF00582">
    <property type="entry name" value="Usp"/>
    <property type="match status" value="1"/>
</dbReference>